<dbReference type="GO" id="GO:0044781">
    <property type="term" value="P:bacterial-type flagellum organization"/>
    <property type="evidence" value="ECO:0007669"/>
    <property type="project" value="UniProtKB-KW"/>
</dbReference>
<evidence type="ECO:0000256" key="2">
    <source>
        <dbReference type="ARBA" id="ARBA00022795"/>
    </source>
</evidence>
<keyword evidence="2" id="KW-1005">Bacterial flagellum biogenesis</keyword>
<keyword evidence="5" id="KW-1185">Reference proteome</keyword>
<feature type="region of interest" description="Disordered" evidence="3">
    <location>
        <begin position="1"/>
        <end position="29"/>
    </location>
</feature>
<evidence type="ECO:0000313" key="5">
    <source>
        <dbReference type="Proteomes" id="UP000265742"/>
    </source>
</evidence>
<keyword evidence="4" id="KW-0969">Cilium</keyword>
<sequence>MTTTTGTTAPGATVPAGASLHSGSTSAVPKANQEYNSQLFLKLLVTQLANQDPSSPMDSGQMVAQTAQLASMEQMTSLNATTTSTYQTQMQATGTSMLGKTVTWTDADGVAQTGKVTAVAFSGKDTPQLTIGSTTVGLSSITGVSAS</sequence>
<dbReference type="Pfam" id="PF03963">
    <property type="entry name" value="FlgD"/>
    <property type="match status" value="1"/>
</dbReference>
<dbReference type="RefSeq" id="WP_119480652.1">
    <property type="nucleotide sequence ID" value="NZ_QXTG01000001.1"/>
</dbReference>
<gene>
    <name evidence="4" type="ORF">D1781_02280</name>
</gene>
<reference evidence="5" key="1">
    <citation type="submission" date="2018-09" db="EMBL/GenBank/DDBJ databases">
        <authorList>
            <person name="Kim I."/>
        </authorList>
    </citation>
    <scope>NUCLEOTIDE SEQUENCE [LARGE SCALE GENOMIC DNA]</scope>
    <source>
        <strain evidence="5">DD4a</strain>
    </source>
</reference>
<dbReference type="OrthoDB" id="9785233at2"/>
<organism evidence="4 5">
    <name type="scientific">Amnibacterium setariae</name>
    <dbReference type="NCBI Taxonomy" id="2306585"/>
    <lineage>
        <taxon>Bacteria</taxon>
        <taxon>Bacillati</taxon>
        <taxon>Actinomycetota</taxon>
        <taxon>Actinomycetes</taxon>
        <taxon>Micrococcales</taxon>
        <taxon>Microbacteriaceae</taxon>
        <taxon>Amnibacterium</taxon>
    </lineage>
</organism>
<name>A0A3A1U7M9_9MICO</name>
<evidence type="ECO:0000256" key="1">
    <source>
        <dbReference type="ARBA" id="ARBA00010577"/>
    </source>
</evidence>
<comment type="caution">
    <text evidence="4">The sequence shown here is derived from an EMBL/GenBank/DDBJ whole genome shotgun (WGS) entry which is preliminary data.</text>
</comment>
<accession>A0A3A1U7M9</accession>
<evidence type="ECO:0000313" key="4">
    <source>
        <dbReference type="EMBL" id="RIX30289.1"/>
    </source>
</evidence>
<keyword evidence="4" id="KW-0966">Cell projection</keyword>
<evidence type="ECO:0000256" key="3">
    <source>
        <dbReference type="SAM" id="MobiDB-lite"/>
    </source>
</evidence>
<feature type="compositionally biased region" description="Low complexity" evidence="3">
    <location>
        <begin position="1"/>
        <end position="18"/>
    </location>
</feature>
<dbReference type="InterPro" id="IPR005648">
    <property type="entry name" value="FlgD"/>
</dbReference>
<dbReference type="AlphaFoldDB" id="A0A3A1U7M9"/>
<protein>
    <submittedName>
        <fullName evidence="4">Flagellar hook capping protein</fullName>
    </submittedName>
</protein>
<keyword evidence="4" id="KW-0282">Flagellum</keyword>
<comment type="similarity">
    <text evidence="1">Belongs to the FlgD family.</text>
</comment>
<dbReference type="EMBL" id="QXTG01000001">
    <property type="protein sequence ID" value="RIX30289.1"/>
    <property type="molecule type" value="Genomic_DNA"/>
</dbReference>
<proteinExistence type="inferred from homology"/>
<dbReference type="Proteomes" id="UP000265742">
    <property type="component" value="Unassembled WGS sequence"/>
</dbReference>